<proteinExistence type="predicted"/>
<dbReference type="Proteomes" id="UP000031671">
    <property type="component" value="Unassembled WGS sequence"/>
</dbReference>
<name>A0A0B8NW64_9VIBR</name>
<evidence type="ECO:0000313" key="2">
    <source>
        <dbReference type="Proteomes" id="UP000031671"/>
    </source>
</evidence>
<reference evidence="1 2" key="1">
    <citation type="submission" date="2015-01" db="EMBL/GenBank/DDBJ databases">
        <title>Vibrio sp. C1 JCM 19231 whole genome shotgun sequence.</title>
        <authorList>
            <person name="Sawabe T."/>
            <person name="Meirelles P."/>
            <person name="Feng G."/>
            <person name="Sayaka M."/>
            <person name="Hattori M."/>
            <person name="Ohkuma M."/>
        </authorList>
    </citation>
    <scope>NUCLEOTIDE SEQUENCE [LARGE SCALE GENOMIC DNA]</scope>
    <source>
        <strain evidence="2">JCM 19231</strain>
    </source>
</reference>
<dbReference type="EMBL" id="BBRZ01000105">
    <property type="protein sequence ID" value="GAM58795.1"/>
    <property type="molecule type" value="Genomic_DNA"/>
</dbReference>
<gene>
    <name evidence="1" type="ORF">JCM19231_10</name>
</gene>
<comment type="caution">
    <text evidence="1">The sequence shown here is derived from an EMBL/GenBank/DDBJ whole genome shotgun (WGS) entry which is preliminary data.</text>
</comment>
<sequence length="40" mass="4397">MLISKTIAVGAGVIYARYLGPEQFGLYSYILSIITVSIFQ</sequence>
<reference evidence="1 2" key="2">
    <citation type="submission" date="2015-01" db="EMBL/GenBank/DDBJ databases">
        <authorList>
            <consortium name="NBRP consortium"/>
            <person name="Sawabe T."/>
            <person name="Meirelles P."/>
            <person name="Feng G."/>
            <person name="Sayaka M."/>
            <person name="Hattori M."/>
            <person name="Ohkuma M."/>
        </authorList>
    </citation>
    <scope>NUCLEOTIDE SEQUENCE [LARGE SCALE GENOMIC DNA]</scope>
    <source>
        <strain evidence="2">JCM 19231</strain>
    </source>
</reference>
<evidence type="ECO:0008006" key="3">
    <source>
        <dbReference type="Google" id="ProtNLM"/>
    </source>
</evidence>
<accession>A0A0B8NW64</accession>
<dbReference type="AlphaFoldDB" id="A0A0B8NW64"/>
<keyword evidence="2" id="KW-1185">Reference proteome</keyword>
<evidence type="ECO:0000313" key="1">
    <source>
        <dbReference type="EMBL" id="GAM58795.1"/>
    </source>
</evidence>
<protein>
    <recommendedName>
        <fullName evidence="3">Polysaccharide biosynthesis protein</fullName>
    </recommendedName>
</protein>
<organism evidence="1 2">
    <name type="scientific">Vibrio ishigakensis</name>
    <dbReference type="NCBI Taxonomy" id="1481914"/>
    <lineage>
        <taxon>Bacteria</taxon>
        <taxon>Pseudomonadati</taxon>
        <taxon>Pseudomonadota</taxon>
        <taxon>Gammaproteobacteria</taxon>
        <taxon>Vibrionales</taxon>
        <taxon>Vibrionaceae</taxon>
        <taxon>Vibrio</taxon>
    </lineage>
</organism>